<sequence>MTHTLAEPEVYQGQFGEFTITKGDRLGVVLYRAALMVAALCFAAGTGLVLGRGDDPTVLRWLSPLYTLFSLALGASLLLIHIYMKPLHRALQAFWLVGAIAAIAVAHLYPEPFVQSVYLHPQTLLGVGFTFAALTGIFFKEAFCFNRLETKLLTPLVPLLLLGHLAGVLSPGIESKLLLVWAILMLIFAVRKCVQAIPPDIGDKSVFEYLRRESQAAKSADL</sequence>
<dbReference type="AlphaFoldDB" id="A0AA96YD97"/>
<dbReference type="PANTHER" id="PTHR36716:SF2">
    <property type="entry name" value="F3H9.20 PROTEIN"/>
    <property type="match status" value="1"/>
</dbReference>
<accession>A0AA96YD97</accession>
<feature type="transmembrane region" description="Helical" evidence="1">
    <location>
        <begin position="152"/>
        <end position="171"/>
    </location>
</feature>
<feature type="transmembrane region" description="Helical" evidence="1">
    <location>
        <begin position="29"/>
        <end position="51"/>
    </location>
</feature>
<dbReference type="EMBL" id="CP053540">
    <property type="protein sequence ID" value="WOB44735.1"/>
    <property type="molecule type" value="Genomic_DNA"/>
</dbReference>
<dbReference type="KEGG" id="tog:HNI00_17440"/>
<protein>
    <submittedName>
        <fullName evidence="2">DUF2301 domain-containing membrane protein</fullName>
    </submittedName>
</protein>
<organism evidence="2">
    <name type="scientific">Thermoleptolyngbya oregonensis NK1-22</name>
    <dbReference type="NCBI Taxonomy" id="2547457"/>
    <lineage>
        <taxon>Bacteria</taxon>
        <taxon>Bacillati</taxon>
        <taxon>Cyanobacteriota</taxon>
        <taxon>Cyanophyceae</taxon>
        <taxon>Oculatellales</taxon>
        <taxon>Oculatellaceae</taxon>
        <taxon>Thermoleptolyngbya</taxon>
    </lineage>
</organism>
<proteinExistence type="predicted"/>
<reference evidence="2" key="1">
    <citation type="submission" date="2020-05" db="EMBL/GenBank/DDBJ databases">
        <authorList>
            <person name="Zhu T."/>
            <person name="Keshari N."/>
            <person name="Lu X."/>
        </authorList>
    </citation>
    <scope>NUCLEOTIDE SEQUENCE</scope>
    <source>
        <strain evidence="2">NK1-22</strain>
    </source>
</reference>
<dbReference type="Pfam" id="PF10063">
    <property type="entry name" value="DUF2301"/>
    <property type="match status" value="1"/>
</dbReference>
<evidence type="ECO:0000313" key="2">
    <source>
        <dbReference type="EMBL" id="WOB44735.1"/>
    </source>
</evidence>
<feature type="transmembrane region" description="Helical" evidence="1">
    <location>
        <begin position="121"/>
        <end position="140"/>
    </location>
</feature>
<feature type="transmembrane region" description="Helical" evidence="1">
    <location>
        <begin position="177"/>
        <end position="194"/>
    </location>
</feature>
<feature type="transmembrane region" description="Helical" evidence="1">
    <location>
        <begin position="90"/>
        <end position="109"/>
    </location>
</feature>
<keyword evidence="1" id="KW-0472">Membrane</keyword>
<keyword evidence="1" id="KW-0812">Transmembrane</keyword>
<keyword evidence="1" id="KW-1133">Transmembrane helix</keyword>
<dbReference type="RefSeq" id="WP_316787942.1">
    <property type="nucleotide sequence ID" value="NZ_CP053540.1"/>
</dbReference>
<feature type="transmembrane region" description="Helical" evidence="1">
    <location>
        <begin position="63"/>
        <end position="83"/>
    </location>
</feature>
<evidence type="ECO:0000256" key="1">
    <source>
        <dbReference type="SAM" id="Phobius"/>
    </source>
</evidence>
<dbReference type="InterPro" id="IPR019275">
    <property type="entry name" value="DUF2301"/>
</dbReference>
<dbReference type="PANTHER" id="PTHR36716">
    <property type="entry name" value="F3H9.20 PROTEIN"/>
    <property type="match status" value="1"/>
</dbReference>
<gene>
    <name evidence="2" type="ORF">HNI00_17440</name>
</gene>
<name>A0AA96YD97_9CYAN</name>